<dbReference type="RefSeq" id="WP_090670247.1">
    <property type="nucleotide sequence ID" value="NZ_FOUF01000021.1"/>
</dbReference>
<accession>A0A1I4RY25</accession>
<evidence type="ECO:0000256" key="5">
    <source>
        <dbReference type="ARBA" id="ARBA00023277"/>
    </source>
</evidence>
<dbReference type="GO" id="GO:0019213">
    <property type="term" value="F:deacetylase activity"/>
    <property type="evidence" value="ECO:0007669"/>
    <property type="project" value="TreeGrafter"/>
</dbReference>
<name>A0A1I4RY25_9PROT</name>
<proteinExistence type="predicted"/>
<dbReference type="GO" id="GO:0005975">
    <property type="term" value="P:carbohydrate metabolic process"/>
    <property type="evidence" value="ECO:0007669"/>
    <property type="project" value="InterPro"/>
</dbReference>
<dbReference type="InterPro" id="IPR006879">
    <property type="entry name" value="YdjC-like"/>
</dbReference>
<keyword evidence="7" id="KW-1185">Reference proteome</keyword>
<gene>
    <name evidence="6" type="ORF">SAMN05421880_12147</name>
</gene>
<dbReference type="EMBL" id="FOUF01000021">
    <property type="protein sequence ID" value="SFM57196.1"/>
    <property type="molecule type" value="Genomic_DNA"/>
</dbReference>
<dbReference type="Pfam" id="PF04794">
    <property type="entry name" value="YdjC"/>
    <property type="match status" value="1"/>
</dbReference>
<dbReference type="GO" id="GO:0016787">
    <property type="term" value="F:hydrolase activity"/>
    <property type="evidence" value="ECO:0007669"/>
    <property type="project" value="UniProtKB-KW"/>
</dbReference>
<evidence type="ECO:0000313" key="6">
    <source>
        <dbReference type="EMBL" id="SFM57196.1"/>
    </source>
</evidence>
<keyword evidence="5" id="KW-0119">Carbohydrate metabolism</keyword>
<organism evidence="6 7">
    <name type="scientific">Nitrosomonas nitrosa</name>
    <dbReference type="NCBI Taxonomy" id="52442"/>
    <lineage>
        <taxon>Bacteria</taxon>
        <taxon>Pseudomonadati</taxon>
        <taxon>Pseudomonadota</taxon>
        <taxon>Betaproteobacteria</taxon>
        <taxon>Nitrosomonadales</taxon>
        <taxon>Nitrosomonadaceae</taxon>
        <taxon>Nitrosomonas</taxon>
    </lineage>
</organism>
<dbReference type="Gene3D" id="3.20.20.370">
    <property type="entry name" value="Glycoside hydrolase/deacetylase"/>
    <property type="match status" value="1"/>
</dbReference>
<sequence>MNNYRKLIINADDFGWSEDINAACIALATAGNLTSVSFMANSCTNSHKELSKLKNLDISIGVHLNISTGQPINPSTINSPLVTHDGFFKANNKNTKEALLNALRIGSIQKEFDAQIEYARGLGIEISHLDTHHHVAKIPTIAFSMANSARKHNIRCVRAPASFNLKRFDLLRKSIVRVNKIIFSRFNLLSPKLRFGLTKQNSWSEFVNTIHEWTKSSVWQPGSTAELNCHPSFCNGVSGQSQEMAVRRPSDLKILSNEKLSELFASLKIRLITYHDL</sequence>
<evidence type="ECO:0000256" key="2">
    <source>
        <dbReference type="ARBA" id="ARBA00022723"/>
    </source>
</evidence>
<dbReference type="SUPFAM" id="SSF88713">
    <property type="entry name" value="Glycoside hydrolase/deacetylase"/>
    <property type="match status" value="1"/>
</dbReference>
<keyword evidence="2" id="KW-0479">Metal-binding</keyword>
<protein>
    <submittedName>
        <fullName evidence="6">Predicted glycoside hydrolase or deacetylase ChbG, UPF0249 family</fullName>
    </submittedName>
</protein>
<evidence type="ECO:0000313" key="7">
    <source>
        <dbReference type="Proteomes" id="UP000199561"/>
    </source>
</evidence>
<evidence type="ECO:0000256" key="1">
    <source>
        <dbReference type="ARBA" id="ARBA00001946"/>
    </source>
</evidence>
<evidence type="ECO:0000256" key="4">
    <source>
        <dbReference type="ARBA" id="ARBA00022842"/>
    </source>
</evidence>
<keyword evidence="3 6" id="KW-0378">Hydrolase</keyword>
<dbReference type="STRING" id="52442.SAMN05421880_12147"/>
<dbReference type="PANTHER" id="PTHR31609">
    <property type="entry name" value="YDJC DEACETYLASE FAMILY MEMBER"/>
    <property type="match status" value="1"/>
</dbReference>
<dbReference type="PANTHER" id="PTHR31609:SF1">
    <property type="entry name" value="CARBOHYDRATE DEACETYLASE"/>
    <property type="match status" value="1"/>
</dbReference>
<comment type="cofactor">
    <cofactor evidence="1">
        <name>Mg(2+)</name>
        <dbReference type="ChEBI" id="CHEBI:18420"/>
    </cofactor>
</comment>
<dbReference type="GO" id="GO:0046872">
    <property type="term" value="F:metal ion binding"/>
    <property type="evidence" value="ECO:0007669"/>
    <property type="project" value="UniProtKB-KW"/>
</dbReference>
<dbReference type="AlphaFoldDB" id="A0A1I4RY25"/>
<dbReference type="InterPro" id="IPR011330">
    <property type="entry name" value="Glyco_hydro/deAcase_b/a-brl"/>
</dbReference>
<evidence type="ECO:0000256" key="3">
    <source>
        <dbReference type="ARBA" id="ARBA00022801"/>
    </source>
</evidence>
<keyword evidence="4" id="KW-0460">Magnesium</keyword>
<reference evidence="6 7" key="1">
    <citation type="submission" date="2016-10" db="EMBL/GenBank/DDBJ databases">
        <authorList>
            <person name="de Groot N.N."/>
        </authorList>
    </citation>
    <scope>NUCLEOTIDE SEQUENCE [LARGE SCALE GENOMIC DNA]</scope>
    <source>
        <strain evidence="6 7">Nm146</strain>
    </source>
</reference>
<dbReference type="Proteomes" id="UP000199561">
    <property type="component" value="Unassembled WGS sequence"/>
</dbReference>